<evidence type="ECO:0000313" key="2">
    <source>
        <dbReference type="Proteomes" id="UP000185678"/>
    </source>
</evidence>
<reference evidence="1 2" key="1">
    <citation type="submission" date="2017-01" db="EMBL/GenBank/DDBJ databases">
        <authorList>
            <person name="Mah S.A."/>
            <person name="Swanson W.J."/>
            <person name="Moy G.W."/>
            <person name="Vacquier V.D."/>
        </authorList>
    </citation>
    <scope>NUCLEOTIDE SEQUENCE [LARGE SCALE GENOMIC DNA]</scope>
    <source>
        <strain evidence="1 2">DSM 11589</strain>
    </source>
</reference>
<keyword evidence="2" id="KW-1185">Reference proteome</keyword>
<dbReference type="Gene3D" id="1.10.645.10">
    <property type="entry name" value="Cytochrome-c3 Hydrogenase, chain B"/>
    <property type="match status" value="2"/>
</dbReference>
<evidence type="ECO:0000313" key="1">
    <source>
        <dbReference type="EMBL" id="SIT07290.1"/>
    </source>
</evidence>
<dbReference type="EMBL" id="FTOA01000006">
    <property type="protein sequence ID" value="SIT07290.1"/>
    <property type="molecule type" value="Genomic_DNA"/>
</dbReference>
<dbReference type="InterPro" id="IPR050867">
    <property type="entry name" value="NiFe/NiFeSe_hydrgnase_LSU"/>
</dbReference>
<gene>
    <name evidence="1" type="ORF">SAMN05421779_106170</name>
</gene>
<dbReference type="Proteomes" id="UP000185678">
    <property type="component" value="Unassembled WGS sequence"/>
</dbReference>
<dbReference type="RefSeq" id="WP_076401479.1">
    <property type="nucleotide sequence ID" value="NZ_FTOA01000006.1"/>
</dbReference>
<dbReference type="PANTHER" id="PTHR42958">
    <property type="entry name" value="HYDROGENASE-2 LARGE CHAIN"/>
    <property type="match status" value="1"/>
</dbReference>
<dbReference type="STRING" id="80876.SAMN05421779_106170"/>
<protein>
    <submittedName>
        <fullName evidence="1">Nickel-dependent hydrogenase</fullName>
    </submittedName>
</protein>
<dbReference type="AlphaFoldDB" id="A0A1N7P9S0"/>
<dbReference type="PANTHER" id="PTHR42958:SF4">
    <property type="entry name" value="HYDROGENASE EXPRESSION_FORMATION PROTEIN HUPK"/>
    <property type="match status" value="1"/>
</dbReference>
<dbReference type="SUPFAM" id="SSF56762">
    <property type="entry name" value="HydB/Nqo4-like"/>
    <property type="match status" value="1"/>
</dbReference>
<sequence length="348" mass="36842">MDGGRLRLALRHDDAGRVIRAELRSHRPVTACRVLVGKPVDKAVALVPLLFALCGRAQGAAAQAAVAAARGEGDVPDRARWAVLAEAVQEWLYPPLMGWSALSGMSETALMVQIRESTRAVMQNPDPINCEMLAAAVDALVSVDSDGQLVGPVASLWQRLCDLPFHEAPTRLLPVFAAADLLAAWPDQAEFCALPHWHGQAVEVGPLADYQHEPVVQEALHARGHGPLARFAARLCALRQAVQVLQGQAPLPLVSAVRCGDGCGLAVVQAARGPLAHRVTIGDDGLVADWQILAPTEWNFHPASPWVAALAGLSLPEAGQVAHWQAATLDPCVPCDVVPVAAKLKAAL</sequence>
<dbReference type="InterPro" id="IPR029014">
    <property type="entry name" value="NiFe-Hase_large"/>
</dbReference>
<organism evidence="1 2">
    <name type="scientific">Insolitispirillum peregrinum</name>
    <dbReference type="NCBI Taxonomy" id="80876"/>
    <lineage>
        <taxon>Bacteria</taxon>
        <taxon>Pseudomonadati</taxon>
        <taxon>Pseudomonadota</taxon>
        <taxon>Alphaproteobacteria</taxon>
        <taxon>Rhodospirillales</taxon>
        <taxon>Novispirillaceae</taxon>
        <taxon>Insolitispirillum</taxon>
    </lineage>
</organism>
<name>A0A1N7P9S0_9PROT</name>
<dbReference type="OrthoDB" id="9157196at2"/>
<accession>A0A1N7P9S0</accession>
<proteinExistence type="predicted"/>